<dbReference type="KEGG" id="dci:103509030"/>
<dbReference type="AlphaFoldDB" id="A0A1S3D0T9"/>
<dbReference type="InterPro" id="IPR052065">
    <property type="entry name" value="Compl_asym_regulator"/>
</dbReference>
<dbReference type="Pfam" id="PF00090">
    <property type="entry name" value="TSP_1"/>
    <property type="match status" value="2"/>
</dbReference>
<name>A0A1S3D0T9_DIACI</name>
<sequence>MEDAWSEWGPWSLCSVECGGGTQYRTRTCEGRPDDCAGQQKMSRPCNLHSCKGEWSCWTEWSQCSVTCGKGFRQRTRHCLAVNNRQVEGTGCEGPFVSQEPCEMPPCQLKY</sequence>
<dbReference type="SMART" id="SM00209">
    <property type="entry name" value="TSP1"/>
    <property type="match status" value="2"/>
</dbReference>
<keyword evidence="3" id="KW-1185">Reference proteome</keyword>
<dbReference type="GeneID" id="103509030"/>
<accession>A0A1S3D0T9</accession>
<evidence type="ECO:0000313" key="4">
    <source>
        <dbReference type="RefSeq" id="XP_008471844.1"/>
    </source>
</evidence>
<evidence type="ECO:0000313" key="3">
    <source>
        <dbReference type="Proteomes" id="UP000079169"/>
    </source>
</evidence>
<dbReference type="InterPro" id="IPR036383">
    <property type="entry name" value="TSP1_rpt_sf"/>
</dbReference>
<evidence type="ECO:0000256" key="1">
    <source>
        <dbReference type="ARBA" id="ARBA00022737"/>
    </source>
</evidence>
<protein>
    <submittedName>
        <fullName evidence="4">A disintegrin and metalloproteinase with thrombospondin motifs adt-2-like</fullName>
    </submittedName>
</protein>
<proteinExistence type="predicted"/>
<keyword evidence="1" id="KW-0677">Repeat</keyword>
<organism evidence="3 4">
    <name type="scientific">Diaphorina citri</name>
    <name type="common">Asian citrus psyllid</name>
    <dbReference type="NCBI Taxonomy" id="121845"/>
    <lineage>
        <taxon>Eukaryota</taxon>
        <taxon>Metazoa</taxon>
        <taxon>Ecdysozoa</taxon>
        <taxon>Arthropoda</taxon>
        <taxon>Hexapoda</taxon>
        <taxon>Insecta</taxon>
        <taxon>Pterygota</taxon>
        <taxon>Neoptera</taxon>
        <taxon>Paraneoptera</taxon>
        <taxon>Hemiptera</taxon>
        <taxon>Sternorrhyncha</taxon>
        <taxon>Psylloidea</taxon>
        <taxon>Psyllidae</taxon>
        <taxon>Diaphorininae</taxon>
        <taxon>Diaphorina</taxon>
    </lineage>
</organism>
<reference evidence="4" key="1">
    <citation type="submission" date="2025-08" db="UniProtKB">
        <authorList>
            <consortium name="RefSeq"/>
        </authorList>
    </citation>
    <scope>IDENTIFICATION</scope>
</reference>
<dbReference type="PROSITE" id="PS50092">
    <property type="entry name" value="TSP1"/>
    <property type="match status" value="2"/>
</dbReference>
<dbReference type="Gene3D" id="2.20.100.10">
    <property type="entry name" value="Thrombospondin type-1 (TSP1) repeat"/>
    <property type="match status" value="2"/>
</dbReference>
<dbReference type="FunFam" id="2.20.100.10:FF:000001">
    <property type="entry name" value="semaphorin-5A isoform X1"/>
    <property type="match status" value="2"/>
</dbReference>
<dbReference type="OMA" id="EDAWSEW"/>
<dbReference type="PaxDb" id="121845-A0A1S3D0T9"/>
<gene>
    <name evidence="4" type="primary">LOC103509030</name>
</gene>
<dbReference type="Proteomes" id="UP000079169">
    <property type="component" value="Unplaced"/>
</dbReference>
<dbReference type="InterPro" id="IPR000884">
    <property type="entry name" value="TSP1_rpt"/>
</dbReference>
<dbReference type="PANTHER" id="PTHR22906:SF21">
    <property type="entry name" value="SEMA DOMAIN-CONTAINING PROTEIN"/>
    <property type="match status" value="1"/>
</dbReference>
<dbReference type="PANTHER" id="PTHR22906">
    <property type="entry name" value="PROPERDIN"/>
    <property type="match status" value="1"/>
</dbReference>
<evidence type="ECO:0000256" key="2">
    <source>
        <dbReference type="ARBA" id="ARBA00023157"/>
    </source>
</evidence>
<dbReference type="PRINTS" id="PR01705">
    <property type="entry name" value="TSP1REPEAT"/>
</dbReference>
<keyword evidence="2" id="KW-1015">Disulfide bond</keyword>
<dbReference type="SUPFAM" id="SSF82895">
    <property type="entry name" value="TSP-1 type 1 repeat"/>
    <property type="match status" value="2"/>
</dbReference>
<dbReference type="RefSeq" id="XP_008471844.1">
    <property type="nucleotide sequence ID" value="XM_008473622.2"/>
</dbReference>